<name>A0AAV5IEX1_9ROSI</name>
<evidence type="ECO:0000313" key="2">
    <source>
        <dbReference type="Proteomes" id="UP001054252"/>
    </source>
</evidence>
<organism evidence="1 2">
    <name type="scientific">Rubroshorea leprosula</name>
    <dbReference type="NCBI Taxonomy" id="152421"/>
    <lineage>
        <taxon>Eukaryota</taxon>
        <taxon>Viridiplantae</taxon>
        <taxon>Streptophyta</taxon>
        <taxon>Embryophyta</taxon>
        <taxon>Tracheophyta</taxon>
        <taxon>Spermatophyta</taxon>
        <taxon>Magnoliopsida</taxon>
        <taxon>eudicotyledons</taxon>
        <taxon>Gunneridae</taxon>
        <taxon>Pentapetalae</taxon>
        <taxon>rosids</taxon>
        <taxon>malvids</taxon>
        <taxon>Malvales</taxon>
        <taxon>Dipterocarpaceae</taxon>
        <taxon>Rubroshorea</taxon>
    </lineage>
</organism>
<sequence length="47" mass="5254">MGIGVFGDFQWGNLFWSVRDRGVCFDGGVCVQMMYSGGSDVFEVFFC</sequence>
<protein>
    <submittedName>
        <fullName evidence="1">Uncharacterized protein</fullName>
    </submittedName>
</protein>
<dbReference type="AlphaFoldDB" id="A0AAV5IEX1"/>
<reference evidence="1 2" key="1">
    <citation type="journal article" date="2021" name="Commun. Biol.">
        <title>The genome of Shorea leprosula (Dipterocarpaceae) highlights the ecological relevance of drought in aseasonal tropical rainforests.</title>
        <authorList>
            <person name="Ng K.K.S."/>
            <person name="Kobayashi M.J."/>
            <person name="Fawcett J.A."/>
            <person name="Hatakeyama M."/>
            <person name="Paape T."/>
            <person name="Ng C.H."/>
            <person name="Ang C.C."/>
            <person name="Tnah L.H."/>
            <person name="Lee C.T."/>
            <person name="Nishiyama T."/>
            <person name="Sese J."/>
            <person name="O'Brien M.J."/>
            <person name="Copetti D."/>
            <person name="Mohd Noor M.I."/>
            <person name="Ong R.C."/>
            <person name="Putra M."/>
            <person name="Sireger I.Z."/>
            <person name="Indrioko S."/>
            <person name="Kosugi Y."/>
            <person name="Izuno A."/>
            <person name="Isagi Y."/>
            <person name="Lee S.L."/>
            <person name="Shimizu K.K."/>
        </authorList>
    </citation>
    <scope>NUCLEOTIDE SEQUENCE [LARGE SCALE GENOMIC DNA]</scope>
    <source>
        <strain evidence="1">214</strain>
    </source>
</reference>
<dbReference type="EMBL" id="BPVZ01000009">
    <property type="protein sequence ID" value="GKU95724.1"/>
    <property type="molecule type" value="Genomic_DNA"/>
</dbReference>
<evidence type="ECO:0000313" key="1">
    <source>
        <dbReference type="EMBL" id="GKU95724.1"/>
    </source>
</evidence>
<proteinExistence type="predicted"/>
<dbReference type="Proteomes" id="UP001054252">
    <property type="component" value="Unassembled WGS sequence"/>
</dbReference>
<comment type="caution">
    <text evidence="1">The sequence shown here is derived from an EMBL/GenBank/DDBJ whole genome shotgun (WGS) entry which is preliminary data.</text>
</comment>
<accession>A0AAV5IEX1</accession>
<gene>
    <name evidence="1" type="ORF">SLEP1_g9047</name>
</gene>
<keyword evidence="2" id="KW-1185">Reference proteome</keyword>